<comment type="caution">
    <text evidence="4">The sequence shown here is derived from an EMBL/GenBank/DDBJ whole genome shotgun (WGS) entry which is preliminary data.</text>
</comment>
<name>A0A9W6BIP2_9CHLO</name>
<dbReference type="AlphaFoldDB" id="A0A9W6BIP2"/>
<evidence type="ECO:0000256" key="1">
    <source>
        <dbReference type="ARBA" id="ARBA00022581"/>
    </source>
</evidence>
<feature type="compositionally biased region" description="Low complexity" evidence="2">
    <location>
        <begin position="830"/>
        <end position="843"/>
    </location>
</feature>
<feature type="compositionally biased region" description="Pro residues" evidence="2">
    <location>
        <begin position="606"/>
        <end position="778"/>
    </location>
</feature>
<feature type="compositionally biased region" description="Pro residues" evidence="2">
    <location>
        <begin position="862"/>
        <end position="882"/>
    </location>
</feature>
<keyword evidence="3" id="KW-1133">Transmembrane helix</keyword>
<proteinExistence type="predicted"/>
<evidence type="ECO:0000256" key="2">
    <source>
        <dbReference type="SAM" id="MobiDB-lite"/>
    </source>
</evidence>
<dbReference type="PANTHER" id="PTHR13037:SF24">
    <property type="entry name" value="POLYCOMB PROTEIN PCL-RELATED"/>
    <property type="match status" value="1"/>
</dbReference>
<dbReference type="PANTHER" id="PTHR13037">
    <property type="entry name" value="FORMIN"/>
    <property type="match status" value="1"/>
</dbReference>
<keyword evidence="3" id="KW-0472">Membrane</keyword>
<reference evidence="4 5" key="1">
    <citation type="journal article" date="2023" name="Commun. Biol.">
        <title>Reorganization of the ancestral sex-determining regions during the evolution of trioecy in Pleodorina starrii.</title>
        <authorList>
            <person name="Takahashi K."/>
            <person name="Suzuki S."/>
            <person name="Kawai-Toyooka H."/>
            <person name="Yamamoto K."/>
            <person name="Hamaji T."/>
            <person name="Ootsuki R."/>
            <person name="Yamaguchi H."/>
            <person name="Kawachi M."/>
            <person name="Higashiyama T."/>
            <person name="Nozaki H."/>
        </authorList>
    </citation>
    <scope>NUCLEOTIDE SEQUENCE [LARGE SCALE GENOMIC DNA]</scope>
    <source>
        <strain evidence="4 5">NIES-4479</strain>
    </source>
</reference>
<keyword evidence="1" id="KW-0945">Host-virus interaction</keyword>
<organism evidence="4 5">
    <name type="scientific">Pleodorina starrii</name>
    <dbReference type="NCBI Taxonomy" id="330485"/>
    <lineage>
        <taxon>Eukaryota</taxon>
        <taxon>Viridiplantae</taxon>
        <taxon>Chlorophyta</taxon>
        <taxon>core chlorophytes</taxon>
        <taxon>Chlorophyceae</taxon>
        <taxon>CS clade</taxon>
        <taxon>Chlamydomonadales</taxon>
        <taxon>Volvocaceae</taxon>
        <taxon>Pleodorina</taxon>
    </lineage>
</organism>
<feature type="compositionally biased region" description="Pro residues" evidence="2">
    <location>
        <begin position="897"/>
        <end position="940"/>
    </location>
</feature>
<evidence type="ECO:0000256" key="3">
    <source>
        <dbReference type="SAM" id="Phobius"/>
    </source>
</evidence>
<dbReference type="PRINTS" id="PR01217">
    <property type="entry name" value="PRICHEXTENSN"/>
</dbReference>
<feature type="region of interest" description="Disordered" evidence="2">
    <location>
        <begin position="393"/>
        <end position="506"/>
    </location>
</feature>
<accession>A0A9W6BIP2</accession>
<keyword evidence="3" id="KW-0812">Transmembrane</keyword>
<protein>
    <recommendedName>
        <fullName evidence="6">Pherophorin domain-containing protein</fullName>
    </recommendedName>
</protein>
<feature type="compositionally biased region" description="Pro residues" evidence="2">
    <location>
        <begin position="552"/>
        <end position="598"/>
    </location>
</feature>
<feature type="compositionally biased region" description="Pro residues" evidence="2">
    <location>
        <begin position="139"/>
        <end position="151"/>
    </location>
</feature>
<keyword evidence="5" id="KW-1185">Reference proteome</keyword>
<feature type="compositionally biased region" description="Pro residues" evidence="2">
    <location>
        <begin position="393"/>
        <end position="476"/>
    </location>
</feature>
<gene>
    <name evidence="4" type="primary">PLEST005551</name>
    <name evidence="4" type="ORF">PLESTB_000607800</name>
</gene>
<feature type="region of interest" description="Disordered" evidence="2">
    <location>
        <begin position="127"/>
        <end position="157"/>
    </location>
</feature>
<dbReference type="Proteomes" id="UP001165080">
    <property type="component" value="Unassembled WGS sequence"/>
</dbReference>
<sequence>MAMAQPHEDCDSSGPPGEVTTFEVICNFPGDVPDASITSGSRLGLAAAVGCTCSPRDPSTTHHQITRADVSFGFSRRPSPSPGSVCGALHSAQRQRRRRGHLWQPVACLLLWVPVLALWGGAVGVAGQASSRRPRAPRSPRPPKMPPPGPSTPFVNQFAGPPTTFTPPNCSLVLDGKGSELSVPELDGAHFPSGFSFPGSLAGGDCSCAASPYNLMWGADAQIGSRRFYAFRMGISPGYSTDGAAAASASPAAQLRPNWLVLQLDPSRAASCYDVDPEAVVGPGTWGQPFGGGLFFRPNGSWDGSTGLPVRAFIGFSATSDANLELMIDLADLREQLGETLMSTDGIDSLTSGVFLLGRCGVFALRRICTIKPLPGNSLVTCLAAFTWPRSVPPPPPSPPPLPSPPPPSPRPPSPPPPPPLPPSPPPPSPPSPPSPPTPRPPRSPPPLRQPPSPRRSPPPRTPPRPRSPLRSPPPRSFHAVPTAALPAPSSPDVSQDDDFEDQPGLRRMLESVSLKHSRRGMLQLQSSLLVTVCYNGFNPDLELISAMDPWSPAPPPPSPTLPFQPPPPPPPPPFPPRSPSPPPPKPDSPLASPPLLPLAPSLLSPAPPPPMPPSPPPPPPPPPRLILPPSPNPPLPLSPEPPSPKPPSQPTPSPPPPSPPPPSLPPPSPPPPSPQPPLPSTPAPPPPGPPLPLPSPPPPSPPLPSPQPPSPLPPSPPPPSPSPPSPEPPSPSPPSPSPPSPSPPSPSPPSPWPPSPWPPSPSPPSPEPPSPPPPSPGPVSLDTPSPEPTATTATRQEPPASGEIGRTWPSSVDAPTLSPPPPRRPSRPHSPLRAPSLPASPSDDQVTRDAPSVDIADRPNRPPPSPRPASKPPRSQLPPTAPATHLTMSPDFPTLQSPPPETLPPPPPPPASPALLLPPPPQPTAPLPPGMPRLPPPLLSPALSSPAMNPGGNEAVSCRLSRGNVFSDGEQFPYGDFKSSVCGCDASPYGIRFGPEMTYRNSTFYTFRLYPKACDSSLLVDGTPVCSTIKSVLNKIAFRYGIAAAQCFDGTLPTVDNGNNWRGVKFWKDSDPAPPASWLSARVGVAYDRNHIELFIYGLKGDYSNGMYLISKCAPLGSFRNVCKRAAEGNCLFSFVDTPGHRFVTNCRAQGL</sequence>
<feature type="transmembrane region" description="Helical" evidence="3">
    <location>
        <begin position="102"/>
        <end position="126"/>
    </location>
</feature>
<evidence type="ECO:0000313" key="4">
    <source>
        <dbReference type="EMBL" id="GLC52312.1"/>
    </source>
</evidence>
<evidence type="ECO:0008006" key="6">
    <source>
        <dbReference type="Google" id="ProtNLM"/>
    </source>
</evidence>
<evidence type="ECO:0000313" key="5">
    <source>
        <dbReference type="Proteomes" id="UP001165080"/>
    </source>
</evidence>
<dbReference type="EMBL" id="BRXU01000005">
    <property type="protein sequence ID" value="GLC52312.1"/>
    <property type="molecule type" value="Genomic_DNA"/>
</dbReference>
<feature type="region of interest" description="Disordered" evidence="2">
    <location>
        <begin position="543"/>
        <end position="951"/>
    </location>
</feature>